<keyword evidence="4 6" id="KW-0472">Membrane</keyword>
<evidence type="ECO:0000313" key="8">
    <source>
        <dbReference type="EMBL" id="QGU93766.1"/>
    </source>
</evidence>
<name>A0A6I6ESP8_9CLOT</name>
<evidence type="ECO:0000256" key="5">
    <source>
        <dbReference type="SAM" id="Coils"/>
    </source>
</evidence>
<dbReference type="Proteomes" id="UP000422764">
    <property type="component" value="Chromosome"/>
</dbReference>
<dbReference type="Gene3D" id="3.40.1710.10">
    <property type="entry name" value="abc type-2 transporter like domain"/>
    <property type="match status" value="1"/>
</dbReference>
<dbReference type="PANTHER" id="PTHR43077">
    <property type="entry name" value="TRANSPORT PERMEASE YVFS-RELATED"/>
    <property type="match status" value="1"/>
</dbReference>
<dbReference type="NCBIfam" id="TIGR03061">
    <property type="entry name" value="pip_yhgE_Nterm"/>
    <property type="match status" value="1"/>
</dbReference>
<sequence>MKLFKIAGRDIASIFKNRFIRMSVTAIIIVPLLYSLLYLAAFWDPYSRLDKMPVAIVNLDKGGTKNGENVSYGKEIEDGLKDNKDLGFKFGAGLEEAKEGLQGDKYYAIFVIPEDFSSKILAVEDGKIAKPSIDYIANEKKNFLAAQINKNVASQIKAKVIESISDEFTKITFDNLYEVKDGMKEAADGSNKISDGLGILKDKVPQMQNGVNKLYDGSNALSNGLGELQGKLPLMTRGIGLLNSKVNAATGELNKHPELQGLTDEKTINSLKSVMIDAKILQSLDTSALEMLPSIATPKNIVLMNRTFNDFKAIDINKAKSLISSSGADNLMAPENINNLSKLMKDTEALSKLDVNKVQPLIRLVQQSGKFKVIMDEANNLSKVDVSGMNSFLQAQKVSSKEFITNSQALNIHKNELEAAIKTNPNLTTAQITQLLAVIEGYGTLTTETSKQMKNSAAVMNEMSENLYELSKMQKDLRDNSQVIEEIKVALSDENVAYLNSVLPELLEVKKDLDSNAKNIAAVKGVLQAVGAADLKDTLTKVEALESDLEQITPIIESLEKDITTQQLASMQASPALVNQLLKMKQDLNNNAKVLEVAENALNDKI</sequence>
<reference evidence="8 9" key="1">
    <citation type="submission" date="2019-12" db="EMBL/GenBank/DDBJ databases">
        <title>Genome sequenceing of Clostridium bovifaecis.</title>
        <authorList>
            <person name="Yao Y."/>
        </authorList>
    </citation>
    <scope>NUCLEOTIDE SEQUENCE [LARGE SCALE GENOMIC DNA]</scope>
    <source>
        <strain evidence="8 9">BXX</strain>
    </source>
</reference>
<dbReference type="InterPro" id="IPR013525">
    <property type="entry name" value="ABC2_TM"/>
</dbReference>
<keyword evidence="5" id="KW-0175">Coiled coil</keyword>
<protein>
    <recommendedName>
        <fullName evidence="7">ABC-2 type transporter transmembrane domain-containing protein</fullName>
    </recommendedName>
</protein>
<dbReference type="Pfam" id="PF12698">
    <property type="entry name" value="ABC2_membrane_3"/>
    <property type="match status" value="1"/>
</dbReference>
<dbReference type="AlphaFoldDB" id="A0A6I6ESP8"/>
<dbReference type="GO" id="GO:0140359">
    <property type="term" value="F:ABC-type transporter activity"/>
    <property type="evidence" value="ECO:0007669"/>
    <property type="project" value="InterPro"/>
</dbReference>
<feature type="coiled-coil region" evidence="5">
    <location>
        <begin position="578"/>
        <end position="605"/>
    </location>
</feature>
<evidence type="ECO:0000313" key="9">
    <source>
        <dbReference type="Proteomes" id="UP000422764"/>
    </source>
</evidence>
<keyword evidence="9" id="KW-1185">Reference proteome</keyword>
<evidence type="ECO:0000256" key="3">
    <source>
        <dbReference type="ARBA" id="ARBA00022989"/>
    </source>
</evidence>
<organism evidence="8 9">
    <name type="scientific">Clostridium bovifaecis</name>
    <dbReference type="NCBI Taxonomy" id="2184719"/>
    <lineage>
        <taxon>Bacteria</taxon>
        <taxon>Bacillati</taxon>
        <taxon>Bacillota</taxon>
        <taxon>Clostridia</taxon>
        <taxon>Eubacteriales</taxon>
        <taxon>Clostridiaceae</taxon>
        <taxon>Clostridium</taxon>
    </lineage>
</organism>
<comment type="subcellular location">
    <subcellularLocation>
        <location evidence="1">Membrane</location>
        <topology evidence="1">Multi-pass membrane protein</topology>
    </subcellularLocation>
</comment>
<dbReference type="InterPro" id="IPR017500">
    <property type="entry name" value="Phage_infect_YhgE_N"/>
</dbReference>
<evidence type="ECO:0000256" key="2">
    <source>
        <dbReference type="ARBA" id="ARBA00022692"/>
    </source>
</evidence>
<evidence type="ECO:0000256" key="1">
    <source>
        <dbReference type="ARBA" id="ARBA00004141"/>
    </source>
</evidence>
<dbReference type="EMBL" id="CP046522">
    <property type="protein sequence ID" value="QGU93766.1"/>
    <property type="molecule type" value="Genomic_DNA"/>
</dbReference>
<dbReference type="GO" id="GO:0016020">
    <property type="term" value="C:membrane"/>
    <property type="evidence" value="ECO:0007669"/>
    <property type="project" value="UniProtKB-SubCell"/>
</dbReference>
<proteinExistence type="predicted"/>
<evidence type="ECO:0000256" key="4">
    <source>
        <dbReference type="ARBA" id="ARBA00023136"/>
    </source>
</evidence>
<feature type="transmembrane region" description="Helical" evidence="6">
    <location>
        <begin position="20"/>
        <end position="43"/>
    </location>
</feature>
<evidence type="ECO:0000256" key="6">
    <source>
        <dbReference type="SAM" id="Phobius"/>
    </source>
</evidence>
<gene>
    <name evidence="8" type="ORF">GOM49_00160</name>
</gene>
<feature type="domain" description="ABC-2 type transporter transmembrane" evidence="7">
    <location>
        <begin position="27"/>
        <end position="169"/>
    </location>
</feature>
<dbReference type="InterPro" id="IPR051328">
    <property type="entry name" value="T7SS_ABC-Transporter"/>
</dbReference>
<accession>A0A6I6ESP8</accession>
<dbReference type="PANTHER" id="PTHR43077:SF10">
    <property type="entry name" value="TRANSPORT PERMEASE PROTEIN"/>
    <property type="match status" value="1"/>
</dbReference>
<keyword evidence="2 6" id="KW-0812">Transmembrane</keyword>
<evidence type="ECO:0000259" key="7">
    <source>
        <dbReference type="Pfam" id="PF12698"/>
    </source>
</evidence>
<dbReference type="InterPro" id="IPR023908">
    <property type="entry name" value="xxxLxxG_rpt"/>
</dbReference>
<dbReference type="NCBIfam" id="TIGR03057">
    <property type="entry name" value="xxxLxxG_by_4"/>
    <property type="match status" value="2"/>
</dbReference>
<keyword evidence="3 6" id="KW-1133">Transmembrane helix</keyword>